<evidence type="ECO:0000256" key="1">
    <source>
        <dbReference type="PIRNR" id="PIRNR037226"/>
    </source>
</evidence>
<dbReference type="InterPro" id="IPR052030">
    <property type="entry name" value="Peptidase_M20/M20A_hydrolases"/>
</dbReference>
<dbReference type="AlphaFoldDB" id="A0A4U9QWC7"/>
<dbReference type="InterPro" id="IPR017439">
    <property type="entry name" value="Amidohydrolase"/>
</dbReference>
<dbReference type="SUPFAM" id="SSF55031">
    <property type="entry name" value="Bacterial exopeptidase dimerisation domain"/>
    <property type="match status" value="1"/>
</dbReference>
<dbReference type="PANTHER" id="PTHR30575:SF3">
    <property type="entry name" value="PEPTIDASE M20 DIMERISATION DOMAIN-CONTAINING PROTEIN"/>
    <property type="match status" value="1"/>
</dbReference>
<dbReference type="PANTHER" id="PTHR30575">
    <property type="entry name" value="PEPTIDASE M20"/>
    <property type="match status" value="1"/>
</dbReference>
<dbReference type="NCBIfam" id="TIGR01891">
    <property type="entry name" value="amidohydrolases"/>
    <property type="match status" value="1"/>
</dbReference>
<dbReference type="KEGG" id="hhw:NCTC503_00119"/>
<accession>A0A4U9QWC7</accession>
<dbReference type="EMBL" id="LR590481">
    <property type="protein sequence ID" value="VTQ82091.1"/>
    <property type="molecule type" value="Genomic_DNA"/>
</dbReference>
<proteinExistence type="inferred from homology"/>
<keyword evidence="4" id="KW-1185">Reference proteome</keyword>
<dbReference type="Gene3D" id="3.40.630.10">
    <property type="entry name" value="Zn peptidases"/>
    <property type="match status" value="1"/>
</dbReference>
<dbReference type="GO" id="GO:0016805">
    <property type="term" value="F:dipeptidase activity"/>
    <property type="evidence" value="ECO:0007669"/>
    <property type="project" value="InterPro"/>
</dbReference>
<feature type="domain" description="Peptidase M20 dimerisation" evidence="2">
    <location>
        <begin position="199"/>
        <end position="295"/>
    </location>
</feature>
<evidence type="ECO:0000313" key="4">
    <source>
        <dbReference type="Proteomes" id="UP000308489"/>
    </source>
</evidence>
<dbReference type="Pfam" id="PF07687">
    <property type="entry name" value="M20_dimer"/>
    <property type="match status" value="1"/>
</dbReference>
<dbReference type="InterPro" id="IPR011650">
    <property type="entry name" value="Peptidase_M20_dimer"/>
</dbReference>
<dbReference type="InterPro" id="IPR036264">
    <property type="entry name" value="Bact_exopeptidase_dim_dom"/>
</dbReference>
<gene>
    <name evidence="3" type="primary">yxeP_1</name>
    <name evidence="3" type="ORF">NCTC503_00119</name>
</gene>
<evidence type="ECO:0000313" key="3">
    <source>
        <dbReference type="EMBL" id="VTQ82091.1"/>
    </source>
</evidence>
<dbReference type="Gene3D" id="3.30.70.360">
    <property type="match status" value="1"/>
</dbReference>
<dbReference type="Pfam" id="PF01546">
    <property type="entry name" value="Peptidase_M20"/>
    <property type="match status" value="1"/>
</dbReference>
<dbReference type="InterPro" id="IPR002933">
    <property type="entry name" value="Peptidase_M20"/>
</dbReference>
<dbReference type="OrthoDB" id="9781032at2"/>
<dbReference type="Proteomes" id="UP000308489">
    <property type="component" value="Chromosome 1"/>
</dbReference>
<sequence length="438" mass="48748">MEINKLKQRVIEEIDKNRDKIINLGRDIYSEPELGYEEVNTTKKVSKVFKELGCNVEENIAVTGCRARIGSSNGPRLAIMGELDCIRCYGHKDAKNGGKIHGCGHNIQVAGLIGSAIGLINSGALKELNANVDFMATPSEEFIEIEFREKLRKQGKIEFFGGKQELIKKGYFDDVDMAMMFHALDLGENTGQIGTVSNGFMGKRVKFIGRESHAGSAPENGVNALNAAMLAMNNIHAQRETFKEEDKVRVHYILTKGGDIVNVIPSEVVMECYVRARNIEAIVNTNKKVDRAIRAGALAVGATVEIVDIPGYLPILNYKELDNIYKNNLEELGYKGKIVETSDFTGSFDFGDLSQIMPTLHPMMGGISGSLHSSDYKIVNEDNAYLIPAKAMAMTAIDLLYNHNENMKDILKEFKAPMSKDEYLNYLRSIRKEKVYTE</sequence>
<dbReference type="InterPro" id="IPR017144">
    <property type="entry name" value="Xaa-Arg_dipeptidase"/>
</dbReference>
<evidence type="ECO:0000259" key="2">
    <source>
        <dbReference type="Pfam" id="PF07687"/>
    </source>
</evidence>
<dbReference type="SUPFAM" id="SSF53187">
    <property type="entry name" value="Zn-dependent exopeptidases"/>
    <property type="match status" value="1"/>
</dbReference>
<dbReference type="RefSeq" id="WP_138208964.1">
    <property type="nucleotide sequence ID" value="NZ_CBCRUQ010000011.1"/>
</dbReference>
<name>A0A4U9QWC7_HATHI</name>
<dbReference type="GO" id="GO:0046657">
    <property type="term" value="P:folic acid catabolic process"/>
    <property type="evidence" value="ECO:0007669"/>
    <property type="project" value="TreeGrafter"/>
</dbReference>
<dbReference type="PIRSF" id="PIRSF037226">
    <property type="entry name" value="Amidohydrolase_ACY1L2_prd"/>
    <property type="match status" value="1"/>
</dbReference>
<comment type="similarity">
    <text evidence="1">Belongs to the peptidase M20A family.</text>
</comment>
<protein>
    <recommendedName>
        <fullName evidence="1">Peptidase M20 domain-containing protein 2</fullName>
    </recommendedName>
</protein>
<dbReference type="GO" id="GO:0071713">
    <property type="term" value="F:para-aminobenzoyl-glutamate hydrolase activity"/>
    <property type="evidence" value="ECO:0007669"/>
    <property type="project" value="TreeGrafter"/>
</dbReference>
<organism evidence="3 4">
    <name type="scientific">Hathewaya histolytica</name>
    <name type="common">Clostridium histolyticum</name>
    <dbReference type="NCBI Taxonomy" id="1498"/>
    <lineage>
        <taxon>Bacteria</taxon>
        <taxon>Bacillati</taxon>
        <taxon>Bacillota</taxon>
        <taxon>Clostridia</taxon>
        <taxon>Eubacteriales</taxon>
        <taxon>Clostridiaceae</taxon>
        <taxon>Hathewaya</taxon>
    </lineage>
</organism>
<keyword evidence="3" id="KW-0378">Hydrolase</keyword>
<dbReference type="GO" id="GO:0005737">
    <property type="term" value="C:cytoplasm"/>
    <property type="evidence" value="ECO:0007669"/>
    <property type="project" value="TreeGrafter"/>
</dbReference>
<reference evidence="3 4" key="1">
    <citation type="submission" date="2019-05" db="EMBL/GenBank/DDBJ databases">
        <authorList>
            <consortium name="Pathogen Informatics"/>
        </authorList>
    </citation>
    <scope>NUCLEOTIDE SEQUENCE [LARGE SCALE GENOMIC DNA]</scope>
    <source>
        <strain evidence="3 4">NCTC503</strain>
    </source>
</reference>